<feature type="compositionally biased region" description="Basic residues" evidence="1">
    <location>
        <begin position="628"/>
        <end position="637"/>
    </location>
</feature>
<feature type="compositionally biased region" description="Basic and acidic residues" evidence="1">
    <location>
        <begin position="560"/>
        <end position="613"/>
    </location>
</feature>
<dbReference type="PANTHER" id="PTHR33840:SF1">
    <property type="entry name" value="TLE1 PHOSPHOLIPASE DOMAIN-CONTAINING PROTEIN"/>
    <property type="match status" value="1"/>
</dbReference>
<feature type="domain" description="T6SS Phospholipase effector Tle1-like catalytic" evidence="2">
    <location>
        <begin position="65"/>
        <end position="349"/>
    </location>
</feature>
<evidence type="ECO:0000313" key="4">
    <source>
        <dbReference type="Proteomes" id="UP000799324"/>
    </source>
</evidence>
<reference evidence="3" key="1">
    <citation type="journal article" date="2020" name="Stud. Mycol.">
        <title>101 Dothideomycetes genomes: a test case for predicting lifestyles and emergence of pathogens.</title>
        <authorList>
            <person name="Haridas S."/>
            <person name="Albert R."/>
            <person name="Binder M."/>
            <person name="Bloem J."/>
            <person name="Labutti K."/>
            <person name="Salamov A."/>
            <person name="Andreopoulos B."/>
            <person name="Baker S."/>
            <person name="Barry K."/>
            <person name="Bills G."/>
            <person name="Bluhm B."/>
            <person name="Cannon C."/>
            <person name="Castanera R."/>
            <person name="Culley D."/>
            <person name="Daum C."/>
            <person name="Ezra D."/>
            <person name="Gonzalez J."/>
            <person name="Henrissat B."/>
            <person name="Kuo A."/>
            <person name="Liang C."/>
            <person name="Lipzen A."/>
            <person name="Lutzoni F."/>
            <person name="Magnuson J."/>
            <person name="Mondo S."/>
            <person name="Nolan M."/>
            <person name="Ohm R."/>
            <person name="Pangilinan J."/>
            <person name="Park H.-J."/>
            <person name="Ramirez L."/>
            <person name="Alfaro M."/>
            <person name="Sun H."/>
            <person name="Tritt A."/>
            <person name="Yoshinaga Y."/>
            <person name="Zwiers L.-H."/>
            <person name="Turgeon B."/>
            <person name="Goodwin S."/>
            <person name="Spatafora J."/>
            <person name="Crous P."/>
            <person name="Grigoriev I."/>
        </authorList>
    </citation>
    <scope>NUCLEOTIDE SEQUENCE</scope>
    <source>
        <strain evidence="3">CBS 122681</strain>
    </source>
</reference>
<proteinExistence type="predicted"/>
<gene>
    <name evidence="3" type="ORF">K491DRAFT_589181</name>
</gene>
<protein>
    <recommendedName>
        <fullName evidence="2">T6SS Phospholipase effector Tle1-like catalytic domain-containing protein</fullName>
    </recommendedName>
</protein>
<dbReference type="PANTHER" id="PTHR33840">
    <property type="match status" value="1"/>
</dbReference>
<dbReference type="EMBL" id="MU004299">
    <property type="protein sequence ID" value="KAF2660566.1"/>
    <property type="molecule type" value="Genomic_DNA"/>
</dbReference>
<evidence type="ECO:0000259" key="2">
    <source>
        <dbReference type="Pfam" id="PF09994"/>
    </source>
</evidence>
<evidence type="ECO:0000256" key="1">
    <source>
        <dbReference type="SAM" id="MobiDB-lite"/>
    </source>
</evidence>
<dbReference type="OrthoDB" id="3057168at2759"/>
<keyword evidence="4" id="KW-1185">Reference proteome</keyword>
<name>A0A6A6TM89_9PLEO</name>
<evidence type="ECO:0000313" key="3">
    <source>
        <dbReference type="EMBL" id="KAF2660566.1"/>
    </source>
</evidence>
<dbReference type="InterPro" id="IPR029058">
    <property type="entry name" value="AB_hydrolase_fold"/>
</dbReference>
<dbReference type="Proteomes" id="UP000799324">
    <property type="component" value="Unassembled WGS sequence"/>
</dbReference>
<dbReference type="Pfam" id="PF09994">
    <property type="entry name" value="T6SS_Tle1-like_cat"/>
    <property type="match status" value="1"/>
</dbReference>
<dbReference type="AlphaFoldDB" id="A0A6A6TM89"/>
<accession>A0A6A6TM89</accession>
<feature type="region of interest" description="Disordered" evidence="1">
    <location>
        <begin position="1"/>
        <end position="30"/>
    </location>
</feature>
<dbReference type="SUPFAM" id="SSF53474">
    <property type="entry name" value="alpha/beta-Hydrolases"/>
    <property type="match status" value="1"/>
</dbReference>
<organism evidence="3 4">
    <name type="scientific">Lophiostoma macrostomum CBS 122681</name>
    <dbReference type="NCBI Taxonomy" id="1314788"/>
    <lineage>
        <taxon>Eukaryota</taxon>
        <taxon>Fungi</taxon>
        <taxon>Dikarya</taxon>
        <taxon>Ascomycota</taxon>
        <taxon>Pezizomycotina</taxon>
        <taxon>Dothideomycetes</taxon>
        <taxon>Pleosporomycetidae</taxon>
        <taxon>Pleosporales</taxon>
        <taxon>Lophiostomataceae</taxon>
        <taxon>Lophiostoma</taxon>
    </lineage>
</organism>
<dbReference type="InterPro" id="IPR018712">
    <property type="entry name" value="Tle1-like_cat"/>
</dbReference>
<feature type="region of interest" description="Disordered" evidence="1">
    <location>
        <begin position="513"/>
        <end position="637"/>
    </location>
</feature>
<sequence>MSVARSAAPSRDPSRAPNGTPGPIFVQLPPVDRPPIYIDAPARPRSNGPLAGAAPGLSGGRGMFKRLIVACDGTWLNSDNGMVNGKLAVPSNVTRISRAIKAVSQDGIPQVVNYHFGVGSSGGIVDRVVGGTTGEGLGENVREAYSFLANNYHPGDEIFLIGFSRGAFTARSIAGLIGEVGLLTKKGLHALPEVFKDVQHRRDERYVPKNPNVPFPNRPSADDPRYADELERRGLTRLDIPIKAIAVWDTVGSLGTPRLGWLTKVGLQSNESKEMAFYDTKLSHCVENAFQALALDEKRSAFSPAVWEKPEGNKTTLRQVWFPGVHSNIGGGYDDQQLANITLAWMMSQLEPFLDMRDEYLFEQEAENDKYYRKERQELRPWSFGEIYNSMTGIYALGGGNFRTPGVYHATNPNNGRTTDRPLRQTNEYIHPSVRTRIRLHGPGVSDRNVYECRALTDNYKLVVDYGVQSSKAGDPDIFWKFKGSSKEVGAVKVLPEAPLWRLERELARRDPKTYDYVRKPPASGTGTKKRRDRDKARPVSADFSNGRVRGGRGSFVEGMGRDGAADTRPRGSRRSFIEDDRVRSKSRARSMDRETDIRETMPHRRAKDKTWWDGESVADGRGSARLRSPRRSSMRV</sequence>
<feature type="region of interest" description="Disordered" evidence="1">
    <location>
        <begin position="206"/>
        <end position="225"/>
    </location>
</feature>